<dbReference type="GO" id="GO:0006351">
    <property type="term" value="P:DNA-templated transcription"/>
    <property type="evidence" value="ECO:0007669"/>
    <property type="project" value="InterPro"/>
</dbReference>
<evidence type="ECO:0000256" key="7">
    <source>
        <dbReference type="ARBA" id="ARBA00048552"/>
    </source>
</evidence>
<dbReference type="PANTHER" id="PTHR34476">
    <property type="entry name" value="DNA-DIRECTED RNA POLYMERASE SUBUNIT OMEGA"/>
    <property type="match status" value="1"/>
</dbReference>
<comment type="similarity">
    <text evidence="1">Belongs to the RNA polymerase subunit omega family.</text>
</comment>
<dbReference type="PANTHER" id="PTHR34476:SF1">
    <property type="entry name" value="DNA-DIRECTED RNA POLYMERASE SUBUNIT OMEGA"/>
    <property type="match status" value="1"/>
</dbReference>
<dbReference type="NCBIfam" id="TIGR00690">
    <property type="entry name" value="rpoZ"/>
    <property type="match status" value="1"/>
</dbReference>
<sequence length="93" mass="10844">MKKMSKRIFGDLDGLMEHADSKFTLVNIAMMRARQLNNWIRMEETPPMERREYFASEPLVDRDVANRNKPVSIALDEIAAGKIEYTRTREGIK</sequence>
<dbReference type="GO" id="GO:0000428">
    <property type="term" value="C:DNA-directed RNA polymerase complex"/>
    <property type="evidence" value="ECO:0007669"/>
    <property type="project" value="UniProtKB-KW"/>
</dbReference>
<protein>
    <recommendedName>
        <fullName evidence="2">DNA-directed RNA polymerase</fullName>
        <ecNumber evidence="2">2.7.7.6</ecNumber>
    </recommendedName>
</protein>
<comment type="catalytic activity">
    <reaction evidence="7">
        <text>RNA(n) + a ribonucleoside 5'-triphosphate = RNA(n+1) + diphosphate</text>
        <dbReference type="Rhea" id="RHEA:21248"/>
        <dbReference type="Rhea" id="RHEA-COMP:14527"/>
        <dbReference type="Rhea" id="RHEA-COMP:17342"/>
        <dbReference type="ChEBI" id="CHEBI:33019"/>
        <dbReference type="ChEBI" id="CHEBI:61557"/>
        <dbReference type="ChEBI" id="CHEBI:140395"/>
        <dbReference type="EC" id="2.7.7.6"/>
    </reaction>
</comment>
<proteinExistence type="inferred from homology"/>
<gene>
    <name evidence="8" type="ORF">CARN1_1762</name>
</gene>
<evidence type="ECO:0000256" key="2">
    <source>
        <dbReference type="ARBA" id="ARBA00012418"/>
    </source>
</evidence>
<dbReference type="EMBL" id="CABL01000002">
    <property type="protein sequence ID" value="CBH74659.1"/>
    <property type="molecule type" value="Genomic_DNA"/>
</dbReference>
<dbReference type="InterPro" id="IPR003716">
    <property type="entry name" value="DNA-dir_RNA_pol_omega"/>
</dbReference>
<dbReference type="SMART" id="SM01409">
    <property type="entry name" value="RNA_pol_Rpb6"/>
    <property type="match status" value="1"/>
</dbReference>
<keyword evidence="5" id="KW-0548">Nucleotidyltransferase</keyword>
<keyword evidence="3 8" id="KW-0240">DNA-directed RNA polymerase</keyword>
<dbReference type="GO" id="GO:0003899">
    <property type="term" value="F:DNA-directed RNA polymerase activity"/>
    <property type="evidence" value="ECO:0007669"/>
    <property type="project" value="UniProtKB-EC"/>
</dbReference>
<dbReference type="GO" id="GO:0003677">
    <property type="term" value="F:DNA binding"/>
    <property type="evidence" value="ECO:0007669"/>
    <property type="project" value="InterPro"/>
</dbReference>
<dbReference type="Pfam" id="PF01192">
    <property type="entry name" value="RNA_pol_Rpb6"/>
    <property type="match status" value="1"/>
</dbReference>
<evidence type="ECO:0000256" key="3">
    <source>
        <dbReference type="ARBA" id="ARBA00022478"/>
    </source>
</evidence>
<evidence type="ECO:0000313" key="8">
    <source>
        <dbReference type="EMBL" id="CBH74659.1"/>
    </source>
</evidence>
<dbReference type="HAMAP" id="MF_00366">
    <property type="entry name" value="RNApol_bact_RpoZ"/>
    <property type="match status" value="1"/>
</dbReference>
<reference evidence="8" key="1">
    <citation type="submission" date="2009-10" db="EMBL/GenBank/DDBJ databases">
        <title>Diversity of trophic interactions inside an arsenic-rich microbial ecosystem.</title>
        <authorList>
            <person name="Bertin P.N."/>
            <person name="Heinrich-Salmeron A."/>
            <person name="Pelletier E."/>
            <person name="Goulhen-Chollet F."/>
            <person name="Arsene-Ploetze F."/>
            <person name="Gallien S."/>
            <person name="Calteau A."/>
            <person name="Vallenet D."/>
            <person name="Casiot C."/>
            <person name="Chane-Woon-Ming B."/>
            <person name="Giloteaux L."/>
            <person name="Barakat M."/>
            <person name="Bonnefoy V."/>
            <person name="Bruneel O."/>
            <person name="Chandler M."/>
            <person name="Cleiss J."/>
            <person name="Duran R."/>
            <person name="Elbaz-Poulichet F."/>
            <person name="Fonknechten N."/>
            <person name="Lauga B."/>
            <person name="Mornico D."/>
            <person name="Ortet P."/>
            <person name="Schaeffer C."/>
            <person name="Siguier P."/>
            <person name="Alexander Thil Smith A."/>
            <person name="Van Dorsselaer A."/>
            <person name="Weissenbach J."/>
            <person name="Medigue C."/>
            <person name="Le Paslier D."/>
        </authorList>
    </citation>
    <scope>NUCLEOTIDE SEQUENCE</scope>
</reference>
<accession>E6PDX4</accession>
<comment type="caution">
    <text evidence="8">The sequence shown here is derived from an EMBL/GenBank/DDBJ whole genome shotgun (WGS) entry which is preliminary data.</text>
</comment>
<evidence type="ECO:0000256" key="1">
    <source>
        <dbReference type="ARBA" id="ARBA00006711"/>
    </source>
</evidence>
<evidence type="ECO:0000256" key="5">
    <source>
        <dbReference type="ARBA" id="ARBA00022695"/>
    </source>
</evidence>
<dbReference type="SUPFAM" id="SSF63562">
    <property type="entry name" value="RPB6/omega subunit-like"/>
    <property type="match status" value="1"/>
</dbReference>
<organism evidence="8">
    <name type="scientific">mine drainage metagenome</name>
    <dbReference type="NCBI Taxonomy" id="410659"/>
    <lineage>
        <taxon>unclassified sequences</taxon>
        <taxon>metagenomes</taxon>
        <taxon>ecological metagenomes</taxon>
    </lineage>
</organism>
<dbReference type="AlphaFoldDB" id="E6PDX4"/>
<evidence type="ECO:0000256" key="6">
    <source>
        <dbReference type="ARBA" id="ARBA00023163"/>
    </source>
</evidence>
<dbReference type="EC" id="2.7.7.6" evidence="2"/>
<dbReference type="Gene3D" id="3.90.940.10">
    <property type="match status" value="1"/>
</dbReference>
<keyword evidence="4" id="KW-0808">Transferase</keyword>
<dbReference type="InterPro" id="IPR006110">
    <property type="entry name" value="Pol_omega/Rpo6/RPB6"/>
</dbReference>
<dbReference type="InterPro" id="IPR036161">
    <property type="entry name" value="RPB6/omega-like_sf"/>
</dbReference>
<keyword evidence="6" id="KW-0804">Transcription</keyword>
<evidence type="ECO:0000256" key="4">
    <source>
        <dbReference type="ARBA" id="ARBA00022679"/>
    </source>
</evidence>
<name>E6PDX4_9ZZZZ</name>